<dbReference type="Gene3D" id="3.30.56.10">
    <property type="match status" value="1"/>
</dbReference>
<reference evidence="2 3" key="1">
    <citation type="journal article" date="2017" name="BMC Genomics">
        <title>Whole-genome assembly of Babesia ovata and comparative genomics between closely related pathogens.</title>
        <authorList>
            <person name="Yamagishi J."/>
            <person name="Asada M."/>
            <person name="Hakimi H."/>
            <person name="Tanaka T.Q."/>
            <person name="Sugimoto C."/>
            <person name="Kawazu S."/>
        </authorList>
    </citation>
    <scope>NUCLEOTIDE SEQUENCE [LARGE SCALE GENOMIC DNA]</scope>
    <source>
        <strain evidence="2 3">Miyake</strain>
    </source>
</reference>
<keyword evidence="3" id="KW-1185">Reference proteome</keyword>
<evidence type="ECO:0000313" key="3">
    <source>
        <dbReference type="Proteomes" id="UP000236319"/>
    </source>
</evidence>
<evidence type="ECO:0000313" key="2">
    <source>
        <dbReference type="EMBL" id="GBE58561.1"/>
    </source>
</evidence>
<name>A0A2H6K6F1_9APIC</name>
<dbReference type="InterPro" id="IPR040659">
    <property type="entry name" value="PhetRS_B1"/>
</dbReference>
<dbReference type="GeneID" id="39872331"/>
<dbReference type="EMBL" id="BDSA01000001">
    <property type="protein sequence ID" value="GBE58561.1"/>
    <property type="molecule type" value="Genomic_DNA"/>
</dbReference>
<dbReference type="Pfam" id="PF18262">
    <property type="entry name" value="PhetRS_B1"/>
    <property type="match status" value="1"/>
</dbReference>
<dbReference type="Proteomes" id="UP000236319">
    <property type="component" value="Unassembled WGS sequence"/>
</dbReference>
<evidence type="ECO:0000259" key="1">
    <source>
        <dbReference type="Pfam" id="PF18262"/>
    </source>
</evidence>
<dbReference type="AlphaFoldDB" id="A0A2H6K6F1"/>
<organism evidence="2 3">
    <name type="scientific">Babesia ovata</name>
    <dbReference type="NCBI Taxonomy" id="189622"/>
    <lineage>
        <taxon>Eukaryota</taxon>
        <taxon>Sar</taxon>
        <taxon>Alveolata</taxon>
        <taxon>Apicomplexa</taxon>
        <taxon>Aconoidasida</taxon>
        <taxon>Piroplasmida</taxon>
        <taxon>Babesiidae</taxon>
        <taxon>Babesia</taxon>
    </lineage>
</organism>
<accession>A0A2H6K6F1</accession>
<proteinExistence type="predicted"/>
<comment type="caution">
    <text evidence="2">The sequence shown here is derived from an EMBL/GenBank/DDBJ whole genome shotgun (WGS) entry which is preliminary data.</text>
</comment>
<dbReference type="VEuPathDB" id="PiroplasmaDB:BOVATA_000540"/>
<dbReference type="OrthoDB" id="1698572at2759"/>
<dbReference type="RefSeq" id="XP_028864804.1">
    <property type="nucleotide sequence ID" value="XM_029008971.1"/>
</dbReference>
<protein>
    <submittedName>
        <fullName evidence="2">Phenylalanine tRNA beta subunit</fullName>
    </submittedName>
</protein>
<gene>
    <name evidence="2" type="ORF">BOVATA_000540</name>
</gene>
<feature type="domain" description="Phenylalanine--tRNA ligase beta subunit B1" evidence="1">
    <location>
        <begin position="1"/>
        <end position="57"/>
    </location>
</feature>
<sequence length="71" mass="7841">MPTVSVPKDEFLRRLGGSLTLPELEELCFSFGVEYEECLLDDNGIEVIKIEIPANSRSSLVRTSSRHACAA</sequence>